<dbReference type="SFLD" id="SFLDS00003">
    <property type="entry name" value="Haloacid_Dehalogenase"/>
    <property type="match status" value="1"/>
</dbReference>
<dbReference type="SFLD" id="SFLDG01129">
    <property type="entry name" value="C1.5:_HAD__Beta-PGM__Phosphata"/>
    <property type="match status" value="1"/>
</dbReference>
<dbReference type="InterPro" id="IPR044999">
    <property type="entry name" value="CbbY-like"/>
</dbReference>
<dbReference type="InterPro" id="IPR006439">
    <property type="entry name" value="HAD-SF_hydro_IA"/>
</dbReference>
<dbReference type="NCBIfam" id="TIGR01509">
    <property type="entry name" value="HAD-SF-IA-v3"/>
    <property type="match status" value="1"/>
</dbReference>
<dbReference type="SUPFAM" id="SSF56784">
    <property type="entry name" value="HAD-like"/>
    <property type="match status" value="1"/>
</dbReference>
<dbReference type="Gene3D" id="1.10.150.240">
    <property type="entry name" value="Putative phosphatase, domain 2"/>
    <property type="match status" value="1"/>
</dbReference>
<dbReference type="PRINTS" id="PR00413">
    <property type="entry name" value="HADHALOGNASE"/>
</dbReference>
<dbReference type="InterPro" id="IPR023198">
    <property type="entry name" value="PGP-like_dom2"/>
</dbReference>
<dbReference type="Gene3D" id="3.40.50.1000">
    <property type="entry name" value="HAD superfamily/HAD-like"/>
    <property type="match status" value="1"/>
</dbReference>
<dbReference type="AlphaFoldDB" id="A0A6J4IM94"/>
<evidence type="ECO:0008006" key="2">
    <source>
        <dbReference type="Google" id="ProtNLM"/>
    </source>
</evidence>
<dbReference type="GO" id="GO:0016787">
    <property type="term" value="F:hydrolase activity"/>
    <property type="evidence" value="ECO:0007669"/>
    <property type="project" value="InterPro"/>
</dbReference>
<dbReference type="EMBL" id="CADCSZ010000152">
    <property type="protein sequence ID" value="CAA9253776.1"/>
    <property type="molecule type" value="Genomic_DNA"/>
</dbReference>
<evidence type="ECO:0000313" key="1">
    <source>
        <dbReference type="EMBL" id="CAA9253776.1"/>
    </source>
</evidence>
<dbReference type="PANTHER" id="PTHR42896:SF2">
    <property type="entry name" value="CBBY-LIKE PROTEIN"/>
    <property type="match status" value="1"/>
</dbReference>
<dbReference type="Pfam" id="PF00702">
    <property type="entry name" value="Hydrolase"/>
    <property type="match status" value="1"/>
</dbReference>
<organism evidence="1">
    <name type="scientific">uncultured Acidimicrobiales bacterium</name>
    <dbReference type="NCBI Taxonomy" id="310071"/>
    <lineage>
        <taxon>Bacteria</taxon>
        <taxon>Bacillati</taxon>
        <taxon>Actinomycetota</taxon>
        <taxon>Acidimicrobiia</taxon>
        <taxon>Acidimicrobiales</taxon>
        <taxon>environmental samples</taxon>
    </lineage>
</organism>
<dbReference type="InterPro" id="IPR023214">
    <property type="entry name" value="HAD_sf"/>
</dbReference>
<gene>
    <name evidence="1" type="ORF">AVDCRST_MAG76-2424</name>
</gene>
<name>A0A6J4IM94_9ACTN</name>
<reference evidence="1" key="1">
    <citation type="submission" date="2020-02" db="EMBL/GenBank/DDBJ databases">
        <authorList>
            <person name="Meier V. D."/>
        </authorList>
    </citation>
    <scope>NUCLEOTIDE SEQUENCE</scope>
    <source>
        <strain evidence="1">AVDCRST_MAG76</strain>
    </source>
</reference>
<dbReference type="InterPro" id="IPR036412">
    <property type="entry name" value="HAD-like_sf"/>
</dbReference>
<proteinExistence type="predicted"/>
<dbReference type="PANTHER" id="PTHR42896">
    <property type="entry name" value="XYLULOSE-1,5-BISPHOSPHATE (XUBP) PHOSPHATASE"/>
    <property type="match status" value="1"/>
</dbReference>
<sequence length="248" mass="26537">MGSRLEAVIFDVDGTLVDSERHGHRVAFNDAFAAEGLPYSWDEETYGRWLSVHGGVRRIEAFLEEVGRPEAERRELADRLHAEKTRLLREMIDAGRIPPRPGMVELLDHLATSGVRLGVATVGSAGWVNHLLGRLFPGAAFEVVVTGADVAEKKPHPGCYLQALKDMAVAPDAALAVEDSATGLASARAAGLVCVVVRNDYTADDDMTGADLVLDGVDSEAGVLDDPHGLRPSLPLELGTLERLLATA</sequence>
<protein>
    <recommendedName>
        <fullName evidence="2">Xylulose-1,5-bisphosphate phosphatase CbbY, converts this Rubisco inhibiting byproduct to xylulose-5P</fullName>
    </recommendedName>
</protein>
<accession>A0A6J4IM94</accession>